<feature type="region of interest" description="Disordered" evidence="1">
    <location>
        <begin position="332"/>
        <end position="352"/>
    </location>
</feature>
<feature type="chain" id="PRO_5021723712" evidence="3">
    <location>
        <begin position="44"/>
        <end position="471"/>
    </location>
</feature>
<reference evidence="4 5" key="1">
    <citation type="submission" date="2019-02" db="EMBL/GenBank/DDBJ databases">
        <title>Deep-cultivation of Planctomycetes and their phenomic and genomic characterization uncovers novel biology.</title>
        <authorList>
            <person name="Wiegand S."/>
            <person name="Jogler M."/>
            <person name="Boedeker C."/>
            <person name="Pinto D."/>
            <person name="Vollmers J."/>
            <person name="Rivas-Marin E."/>
            <person name="Kohn T."/>
            <person name="Peeters S.H."/>
            <person name="Heuer A."/>
            <person name="Rast P."/>
            <person name="Oberbeckmann S."/>
            <person name="Bunk B."/>
            <person name="Jeske O."/>
            <person name="Meyerdierks A."/>
            <person name="Storesund J.E."/>
            <person name="Kallscheuer N."/>
            <person name="Luecker S."/>
            <person name="Lage O.M."/>
            <person name="Pohl T."/>
            <person name="Merkel B.J."/>
            <person name="Hornburger P."/>
            <person name="Mueller R.-W."/>
            <person name="Bruemmer F."/>
            <person name="Labrenz M."/>
            <person name="Spormann A.M."/>
            <person name="Op den Camp H."/>
            <person name="Overmann J."/>
            <person name="Amann R."/>
            <person name="Jetten M.S.M."/>
            <person name="Mascher T."/>
            <person name="Medema M.H."/>
            <person name="Devos D.P."/>
            <person name="Kaster A.-K."/>
            <person name="Ovreas L."/>
            <person name="Rohde M."/>
            <person name="Galperin M.Y."/>
            <person name="Jogler C."/>
        </authorList>
    </citation>
    <scope>NUCLEOTIDE SEQUENCE [LARGE SCALE GENOMIC DNA]</scope>
    <source>
        <strain evidence="4 5">SV_7m_r</strain>
    </source>
</reference>
<dbReference type="OrthoDB" id="278234at2"/>
<name>A0A517SYW7_9BACT</name>
<keyword evidence="3" id="KW-0732">Signal</keyword>
<accession>A0A517SYW7</accession>
<feature type="transmembrane region" description="Helical" evidence="2">
    <location>
        <begin position="376"/>
        <end position="398"/>
    </location>
</feature>
<evidence type="ECO:0000313" key="5">
    <source>
        <dbReference type="Proteomes" id="UP000315003"/>
    </source>
</evidence>
<feature type="transmembrane region" description="Helical" evidence="2">
    <location>
        <begin position="448"/>
        <end position="466"/>
    </location>
</feature>
<gene>
    <name evidence="4" type="ORF">SV7mr_38650</name>
</gene>
<keyword evidence="5" id="KW-1185">Reference proteome</keyword>
<evidence type="ECO:0000256" key="3">
    <source>
        <dbReference type="SAM" id="SignalP"/>
    </source>
</evidence>
<keyword evidence="2" id="KW-0472">Membrane</keyword>
<dbReference type="Proteomes" id="UP000315003">
    <property type="component" value="Chromosome"/>
</dbReference>
<sequence length="471" mass="50920" precursor="true">MKTRPQMKPQQPSRPRTTQKRFLVAIATIACMAAMLSSTVVSANSISPATESEVNEPRLPLQGHGLLFIDGHYIAPPYAIEPLPAGIRINESDYDLEWFGINLQGSATKAPFAKPNPNSKRGLAKPSAKRRPNAAAASFQQGGMRNARSLEQRVQRESAKLYDSLIGAQLGGVVIIHQGLSPLLLQPNEGNFHLIRLLKSGHLGEAELPAGASGAHPNETWKQFTSSFQPSTALRERATAMLDRLETAEEKANSQTKAMLLATKLSFPLTIAAMIFVVLAFGHLLNNRPTVQLPPLFTFSGQESAEPETVSDSAVASARLIQFAGGLSRGFSTAQSPGNRSASSTNSPSGGLFQHRQITLQDWFDDETRKVVGRSVLLIGILSLLDLVSTIVTSQAGMMREMNPLGNGLLGDGLGNSVAAVTLFKITVTGVAVTILFSLRRRAFAQSAAWWCCLIMTLLTARWVIFQSMFM</sequence>
<feature type="transmembrane region" description="Helical" evidence="2">
    <location>
        <begin position="418"/>
        <end position="439"/>
    </location>
</feature>
<dbReference type="EMBL" id="CP036272">
    <property type="protein sequence ID" value="QDT61330.1"/>
    <property type="molecule type" value="Genomic_DNA"/>
</dbReference>
<evidence type="ECO:0000313" key="4">
    <source>
        <dbReference type="EMBL" id="QDT61330.1"/>
    </source>
</evidence>
<keyword evidence="2" id="KW-1133">Transmembrane helix</keyword>
<proteinExistence type="predicted"/>
<feature type="signal peptide" evidence="3">
    <location>
        <begin position="1"/>
        <end position="43"/>
    </location>
</feature>
<evidence type="ECO:0000256" key="2">
    <source>
        <dbReference type="SAM" id="Phobius"/>
    </source>
</evidence>
<dbReference type="RefSeq" id="WP_145275329.1">
    <property type="nucleotide sequence ID" value="NZ_CP036272.1"/>
</dbReference>
<protein>
    <submittedName>
        <fullName evidence="4">Uncharacterized protein</fullName>
    </submittedName>
</protein>
<evidence type="ECO:0000256" key="1">
    <source>
        <dbReference type="SAM" id="MobiDB-lite"/>
    </source>
</evidence>
<feature type="compositionally biased region" description="Polar residues" evidence="1">
    <location>
        <begin position="332"/>
        <end position="349"/>
    </location>
</feature>
<organism evidence="4 5">
    <name type="scientific">Stieleria bergensis</name>
    <dbReference type="NCBI Taxonomy" id="2528025"/>
    <lineage>
        <taxon>Bacteria</taxon>
        <taxon>Pseudomonadati</taxon>
        <taxon>Planctomycetota</taxon>
        <taxon>Planctomycetia</taxon>
        <taxon>Pirellulales</taxon>
        <taxon>Pirellulaceae</taxon>
        <taxon>Stieleria</taxon>
    </lineage>
</organism>
<dbReference type="AlphaFoldDB" id="A0A517SYW7"/>
<feature type="transmembrane region" description="Helical" evidence="2">
    <location>
        <begin position="265"/>
        <end position="285"/>
    </location>
</feature>
<feature type="region of interest" description="Disordered" evidence="1">
    <location>
        <begin position="109"/>
        <end position="151"/>
    </location>
</feature>
<keyword evidence="2" id="KW-0812">Transmembrane</keyword>